<comment type="caution">
    <text evidence="1">The sequence shown here is derived from an EMBL/GenBank/DDBJ whole genome shotgun (WGS) entry which is preliminary data.</text>
</comment>
<sequence length="72" mass="8145">MIRTIVTPDNQEVSIHVPKNYIGKKIEIIAFVVDETIEESAITDIPVTHVASEKVLAKDWLIAEEEKAWESL</sequence>
<dbReference type="Proteomes" id="UP001155182">
    <property type="component" value="Unassembled WGS sequence"/>
</dbReference>
<name>A0A9X2F8J0_9SPHI</name>
<evidence type="ECO:0008006" key="3">
    <source>
        <dbReference type="Google" id="ProtNLM"/>
    </source>
</evidence>
<evidence type="ECO:0000313" key="1">
    <source>
        <dbReference type="EMBL" id="MCO4294301.1"/>
    </source>
</evidence>
<dbReference type="EMBL" id="JAMWYS010000053">
    <property type="protein sequence ID" value="MCO4294301.1"/>
    <property type="molecule type" value="Genomic_DNA"/>
</dbReference>
<dbReference type="RefSeq" id="WP_252589329.1">
    <property type="nucleotide sequence ID" value="NZ_JAMWYS010000053.1"/>
</dbReference>
<proteinExistence type="predicted"/>
<organism evidence="1 2">
    <name type="scientific">Solitalea agri</name>
    <dbReference type="NCBI Taxonomy" id="2953739"/>
    <lineage>
        <taxon>Bacteria</taxon>
        <taxon>Pseudomonadati</taxon>
        <taxon>Bacteroidota</taxon>
        <taxon>Sphingobacteriia</taxon>
        <taxon>Sphingobacteriales</taxon>
        <taxon>Sphingobacteriaceae</taxon>
        <taxon>Solitalea</taxon>
    </lineage>
</organism>
<gene>
    <name evidence="1" type="ORF">NF867_15675</name>
</gene>
<protein>
    <recommendedName>
        <fullName evidence="3">DUF2281 domain-containing protein</fullName>
    </recommendedName>
</protein>
<reference evidence="1" key="1">
    <citation type="submission" date="2022-06" db="EMBL/GenBank/DDBJ databases">
        <title>Solitalea sp. MAHUQ-68 isolated from rhizospheric soil.</title>
        <authorList>
            <person name="Huq M.A."/>
        </authorList>
    </citation>
    <scope>NUCLEOTIDE SEQUENCE</scope>
    <source>
        <strain evidence="1">MAHUQ-68</strain>
    </source>
</reference>
<accession>A0A9X2F8J0</accession>
<dbReference type="AlphaFoldDB" id="A0A9X2F8J0"/>
<evidence type="ECO:0000313" key="2">
    <source>
        <dbReference type="Proteomes" id="UP001155182"/>
    </source>
</evidence>
<keyword evidence="2" id="KW-1185">Reference proteome</keyword>